<accession>A0A6J7PEY7</accession>
<dbReference type="AntiFam" id="ANF00199">
    <property type="entry name" value="Shadow ORF (opposite gltB)"/>
</dbReference>
<gene>
    <name evidence="2" type="ORF">UFOPK3957_01634</name>
</gene>
<dbReference type="AlphaFoldDB" id="A0A6J7PEY7"/>
<name>A0A6J7PEY7_9ZZZZ</name>
<feature type="region of interest" description="Disordered" evidence="1">
    <location>
        <begin position="1"/>
        <end position="22"/>
    </location>
</feature>
<proteinExistence type="predicted"/>
<evidence type="ECO:0000256" key="1">
    <source>
        <dbReference type="SAM" id="MobiDB-lite"/>
    </source>
</evidence>
<reference evidence="2" key="1">
    <citation type="submission" date="2020-05" db="EMBL/GenBank/DDBJ databases">
        <authorList>
            <person name="Chiriac C."/>
            <person name="Salcher M."/>
            <person name="Ghai R."/>
            <person name="Kavagutti S V."/>
        </authorList>
    </citation>
    <scope>NUCLEOTIDE SEQUENCE</scope>
</reference>
<sequence>MPSGNLGRKDVKAHTAELGGGAGEVGINERLRQADGLEDLGPAIGGNRRDAHLRHDLEQTLAERLHEISHRLLRGGSRDRPPAGEVLDSFEGEVRVYRGRPVADEQRHVVHLAHVT</sequence>
<protein>
    <submittedName>
        <fullName evidence="2">Unannotated protein</fullName>
    </submittedName>
</protein>
<organism evidence="2">
    <name type="scientific">freshwater metagenome</name>
    <dbReference type="NCBI Taxonomy" id="449393"/>
    <lineage>
        <taxon>unclassified sequences</taxon>
        <taxon>metagenomes</taxon>
        <taxon>ecological metagenomes</taxon>
    </lineage>
</organism>
<dbReference type="EMBL" id="CAFBOM010000320">
    <property type="protein sequence ID" value="CAB5002019.1"/>
    <property type="molecule type" value="Genomic_DNA"/>
</dbReference>
<evidence type="ECO:0000313" key="2">
    <source>
        <dbReference type="EMBL" id="CAB5002019.1"/>
    </source>
</evidence>